<keyword evidence="3" id="KW-1185">Reference proteome</keyword>
<proteinExistence type="predicted"/>
<organism evidence="2 3">
    <name type="scientific">Paramagnetospirillum magnetotacticum MS-1</name>
    <dbReference type="NCBI Taxonomy" id="272627"/>
    <lineage>
        <taxon>Bacteria</taxon>
        <taxon>Pseudomonadati</taxon>
        <taxon>Pseudomonadota</taxon>
        <taxon>Alphaproteobacteria</taxon>
        <taxon>Rhodospirillales</taxon>
        <taxon>Magnetospirillaceae</taxon>
        <taxon>Paramagnetospirillum</taxon>
    </lineage>
</organism>
<dbReference type="STRING" id="272627.CCC_00334"/>
<reference evidence="2 3" key="1">
    <citation type="submission" date="2015-01" db="EMBL/GenBank/DDBJ databases">
        <title>Genome Sequence of Magnetospirillum magnetotacticum Strain MS-1.</title>
        <authorList>
            <person name="Marinov G.K."/>
            <person name="Smalley M.D."/>
            <person name="DeSalvo G."/>
        </authorList>
    </citation>
    <scope>NUCLEOTIDE SEQUENCE [LARGE SCALE GENOMIC DNA]</scope>
    <source>
        <strain evidence="2 3">MS-1</strain>
    </source>
</reference>
<protein>
    <submittedName>
        <fullName evidence="2">Putative transcriptional regulator</fullName>
    </submittedName>
</protein>
<dbReference type="Gene3D" id="3.10.450.50">
    <property type="match status" value="1"/>
</dbReference>
<dbReference type="InterPro" id="IPR032710">
    <property type="entry name" value="NTF2-like_dom_sf"/>
</dbReference>
<sequence>MSALEAWGEFWQGLSPDSVSRLRELCAPDIRFVDPFNDLTGVERLETLLVHMFQTVESPRFVVDDRAMGRDAGYLRWRFFATLRGRSIVLEGMSEVRFDADGKVTLHRDHWDASTQVYGRIPVLGAAIRLVRRRLSAPAS</sequence>
<evidence type="ECO:0000259" key="1">
    <source>
        <dbReference type="Pfam" id="PF12680"/>
    </source>
</evidence>
<evidence type="ECO:0000313" key="2">
    <source>
        <dbReference type="EMBL" id="KIL97273.1"/>
    </source>
</evidence>
<dbReference type="AlphaFoldDB" id="A0A0C2YQ76"/>
<gene>
    <name evidence="2" type="ORF">CCC_00334</name>
</gene>
<dbReference type="Proteomes" id="UP000031971">
    <property type="component" value="Unassembled WGS sequence"/>
</dbReference>
<accession>A0A0C2YQ76</accession>
<dbReference type="InterPro" id="IPR037401">
    <property type="entry name" value="SnoaL-like"/>
</dbReference>
<name>A0A0C2YQ76_PARME</name>
<dbReference type="SUPFAM" id="SSF54427">
    <property type="entry name" value="NTF2-like"/>
    <property type="match status" value="1"/>
</dbReference>
<dbReference type="Pfam" id="PF12680">
    <property type="entry name" value="SnoaL_2"/>
    <property type="match status" value="1"/>
</dbReference>
<feature type="domain" description="SnoaL-like" evidence="1">
    <location>
        <begin position="10"/>
        <end position="107"/>
    </location>
</feature>
<dbReference type="OrthoDB" id="1115105at2"/>
<comment type="caution">
    <text evidence="2">The sequence shown here is derived from an EMBL/GenBank/DDBJ whole genome shotgun (WGS) entry which is preliminary data.</text>
</comment>
<dbReference type="RefSeq" id="WP_009871058.1">
    <property type="nucleotide sequence ID" value="NZ_JXSL01000030.1"/>
</dbReference>
<dbReference type="EMBL" id="JXSL01000030">
    <property type="protein sequence ID" value="KIL97273.1"/>
    <property type="molecule type" value="Genomic_DNA"/>
</dbReference>
<evidence type="ECO:0000313" key="3">
    <source>
        <dbReference type="Proteomes" id="UP000031971"/>
    </source>
</evidence>